<dbReference type="Gene3D" id="3.10.129.10">
    <property type="entry name" value="Hotdog Thioesterase"/>
    <property type="match status" value="1"/>
</dbReference>
<feature type="compositionally biased region" description="Gly residues" evidence="2">
    <location>
        <begin position="472"/>
        <end position="486"/>
    </location>
</feature>
<dbReference type="SUPFAM" id="SSF53720">
    <property type="entry name" value="ALDH-like"/>
    <property type="match status" value="1"/>
</dbReference>
<evidence type="ECO:0000313" key="5">
    <source>
        <dbReference type="EMBL" id="HFB54710.1"/>
    </source>
</evidence>
<proteinExistence type="predicted"/>
<dbReference type="InterPro" id="IPR029069">
    <property type="entry name" value="HotDog_dom_sf"/>
</dbReference>
<evidence type="ECO:0000259" key="4">
    <source>
        <dbReference type="Pfam" id="PF01575"/>
    </source>
</evidence>
<dbReference type="PANTHER" id="PTHR43111:SF1">
    <property type="entry name" value="ALDEHYDE DEHYDROGENASE B-RELATED"/>
    <property type="match status" value="1"/>
</dbReference>
<dbReference type="InterPro" id="IPR016163">
    <property type="entry name" value="Ald_DH_C"/>
</dbReference>
<feature type="region of interest" description="Disordered" evidence="2">
    <location>
        <begin position="455"/>
        <end position="486"/>
    </location>
</feature>
<keyword evidence="1" id="KW-0560">Oxidoreductase</keyword>
<dbReference type="Proteomes" id="UP000886042">
    <property type="component" value="Unassembled WGS sequence"/>
</dbReference>
<dbReference type="InterPro" id="IPR011966">
    <property type="entry name" value="PaaN-DH"/>
</dbReference>
<reference evidence="5" key="1">
    <citation type="journal article" date="2020" name="mSystems">
        <title>Genome- and Community-Level Interaction Insights into Carbon Utilization and Element Cycling Functions of Hydrothermarchaeota in Hydrothermal Sediment.</title>
        <authorList>
            <person name="Zhou Z."/>
            <person name="Liu Y."/>
            <person name="Xu W."/>
            <person name="Pan J."/>
            <person name="Luo Z.H."/>
            <person name="Li M."/>
        </authorList>
    </citation>
    <scope>NUCLEOTIDE SEQUENCE [LARGE SCALE GENOMIC DNA]</scope>
    <source>
        <strain evidence="5">HyVt-489</strain>
    </source>
</reference>
<evidence type="ECO:0000259" key="3">
    <source>
        <dbReference type="Pfam" id="PF00171"/>
    </source>
</evidence>
<dbReference type="InterPro" id="IPR016162">
    <property type="entry name" value="Ald_DH_N"/>
</dbReference>
<dbReference type="EMBL" id="DRMN01000148">
    <property type="protein sequence ID" value="HFB54710.1"/>
    <property type="molecule type" value="Genomic_DNA"/>
</dbReference>
<dbReference type="Gene3D" id="3.40.605.10">
    <property type="entry name" value="Aldehyde Dehydrogenase, Chain A, domain 1"/>
    <property type="match status" value="1"/>
</dbReference>
<feature type="domain" description="MaoC-like" evidence="4">
    <location>
        <begin position="535"/>
        <end position="643"/>
    </location>
</feature>
<accession>A0A7C3FYW9</accession>
<evidence type="ECO:0000256" key="2">
    <source>
        <dbReference type="SAM" id="MobiDB-lite"/>
    </source>
</evidence>
<comment type="caution">
    <text evidence="5">The sequence shown here is derived from an EMBL/GenBank/DDBJ whole genome shotgun (WGS) entry which is preliminary data.</text>
</comment>
<dbReference type="GO" id="GO:0016620">
    <property type="term" value="F:oxidoreductase activity, acting on the aldehyde or oxo group of donors, NAD or NADP as acceptor"/>
    <property type="evidence" value="ECO:0007669"/>
    <property type="project" value="InterPro"/>
</dbReference>
<dbReference type="InterPro" id="IPR002539">
    <property type="entry name" value="MaoC-like_dom"/>
</dbReference>
<dbReference type="Pfam" id="PF00171">
    <property type="entry name" value="Aldedh"/>
    <property type="match status" value="1"/>
</dbReference>
<protein>
    <submittedName>
        <fullName evidence="5">Phenylacetic acid degradation bifunctional protein PaaZ</fullName>
    </submittedName>
</protein>
<organism evidence="5">
    <name type="scientific">Hellea balneolensis</name>
    <dbReference type="NCBI Taxonomy" id="287478"/>
    <lineage>
        <taxon>Bacteria</taxon>
        <taxon>Pseudomonadati</taxon>
        <taxon>Pseudomonadota</taxon>
        <taxon>Alphaproteobacteria</taxon>
        <taxon>Maricaulales</taxon>
        <taxon>Robiginitomaculaceae</taxon>
        <taxon>Hellea</taxon>
    </lineage>
</organism>
<dbReference type="SUPFAM" id="SSF54637">
    <property type="entry name" value="Thioesterase/thiol ester dehydrase-isomerase"/>
    <property type="match status" value="1"/>
</dbReference>
<name>A0A7C3FYW9_9PROT</name>
<feature type="domain" description="Aldehyde dehydrogenase" evidence="3">
    <location>
        <begin position="11"/>
        <end position="432"/>
    </location>
</feature>
<dbReference type="InterPro" id="IPR016161">
    <property type="entry name" value="Ald_DH/histidinol_DH"/>
</dbReference>
<dbReference type="Gene3D" id="3.40.309.10">
    <property type="entry name" value="Aldehyde Dehydrogenase, Chain A, domain 2"/>
    <property type="match status" value="1"/>
</dbReference>
<dbReference type="InterPro" id="IPR015590">
    <property type="entry name" value="Aldehyde_DH_dom"/>
</dbReference>
<sequence>MILQNFAQGRWVEGSGGYRSLRDSVTGKEIAKTSSEGLNFEAMLDYARSVGGPNLRTYGFHDRAYMLKALASYLMERKEELYELSYSTGATRKDSWIDIEGGFGTLFFASSKARRDMPDGPVHIEGGLETLSRGGTFMGQHIAVPLRGVAIHINAYNFPIWGALEKFGPAFIAGVPIIIKPATVGSYLTEAMVKMMDASGILPEGSVQLILGSTGDLLDHVGCQDVISFTGSARTASMLRSAPTITQNSTRFIAEQDSLNGCVLGPDAGPDTPEFDLFIKEIASEISVKAGQKCTAIRRALVPVQHMDAAVKALSERLDSIAVGDPRDKQTRMGALAGLSQRQDVLDQLEILSAENPIVIGNKDKFASGDGAFLPPIIMRCDDPMNKSAVHAVEAFGPVSTLMAYDGTEEAVSLLQKGGGSLVASVFSYDREFTRDLVLGGAAFHGRMLLADRDSAKESTGHGSPLPHLVHGGPGRAGGGEEMGGTRGVMHYMQRTAIQGSPTAIANITGEWIPGAPEVEAKQHPFRRTYHQLSVGETLHTKSRKVTVEEIELFANSTGDKFYAHMNPDAASANPFFEDRVAHGYLLLSWAAGLFVEPAPGPVLANTGLNNLAFMTPVYAGDEIKVRLTVRRKKRRTEDYGEVGWDVELTNQKDEICARYELLTMVAFEDPYA</sequence>
<gene>
    <name evidence="5" type="primary">paaZ</name>
    <name evidence="5" type="ORF">ENJ46_02205</name>
</gene>
<evidence type="ECO:0000256" key="1">
    <source>
        <dbReference type="ARBA" id="ARBA00023002"/>
    </source>
</evidence>
<dbReference type="AlphaFoldDB" id="A0A7C3FYW9"/>
<dbReference type="CDD" id="cd07128">
    <property type="entry name" value="ALDH_MaoC-N"/>
    <property type="match status" value="1"/>
</dbReference>
<dbReference type="NCBIfam" id="NF008868">
    <property type="entry name" value="PRK11903.1"/>
    <property type="match status" value="1"/>
</dbReference>
<dbReference type="NCBIfam" id="TIGR02278">
    <property type="entry name" value="PaaN-DH"/>
    <property type="match status" value="1"/>
</dbReference>
<dbReference type="Pfam" id="PF01575">
    <property type="entry name" value="MaoC_dehydratas"/>
    <property type="match status" value="1"/>
</dbReference>
<dbReference type="PANTHER" id="PTHR43111">
    <property type="entry name" value="ALDEHYDE DEHYDROGENASE B-RELATED"/>
    <property type="match status" value="1"/>
</dbReference>